<dbReference type="Proteomes" id="UP000027073">
    <property type="component" value="Unassembled WGS sequence"/>
</dbReference>
<dbReference type="VEuPathDB" id="FungiDB:PLEOSDRAFT_156139"/>
<feature type="region of interest" description="Disordered" evidence="1">
    <location>
        <begin position="77"/>
        <end position="105"/>
    </location>
</feature>
<evidence type="ECO:0000313" key="4">
    <source>
        <dbReference type="EMBL" id="KDQ31478.1"/>
    </source>
</evidence>
<feature type="chain" id="PRO_5001642606" evidence="3">
    <location>
        <begin position="28"/>
        <end position="267"/>
    </location>
</feature>
<dbReference type="EMBL" id="KL198006">
    <property type="protein sequence ID" value="KDQ31478.1"/>
    <property type="molecule type" value="Genomic_DNA"/>
</dbReference>
<evidence type="ECO:0000256" key="2">
    <source>
        <dbReference type="SAM" id="Phobius"/>
    </source>
</evidence>
<organism evidence="4 5">
    <name type="scientific">Pleurotus ostreatus (strain PC15)</name>
    <name type="common">Oyster mushroom</name>
    <dbReference type="NCBI Taxonomy" id="1137138"/>
    <lineage>
        <taxon>Eukaryota</taxon>
        <taxon>Fungi</taxon>
        <taxon>Dikarya</taxon>
        <taxon>Basidiomycota</taxon>
        <taxon>Agaricomycotina</taxon>
        <taxon>Agaricomycetes</taxon>
        <taxon>Agaricomycetidae</taxon>
        <taxon>Agaricales</taxon>
        <taxon>Pleurotineae</taxon>
        <taxon>Pleurotaceae</taxon>
        <taxon>Pleurotus</taxon>
    </lineage>
</organism>
<evidence type="ECO:0000313" key="5">
    <source>
        <dbReference type="Proteomes" id="UP000027073"/>
    </source>
</evidence>
<dbReference type="HOGENOM" id="CLU_099928_0_0_1"/>
<proteinExistence type="predicted"/>
<protein>
    <submittedName>
        <fullName evidence="4">Uncharacterized protein</fullName>
    </submittedName>
</protein>
<gene>
    <name evidence="4" type="ORF">PLEOSDRAFT_156139</name>
</gene>
<evidence type="ECO:0000256" key="1">
    <source>
        <dbReference type="SAM" id="MobiDB-lite"/>
    </source>
</evidence>
<keyword evidence="2" id="KW-0472">Membrane</keyword>
<reference evidence="5" key="1">
    <citation type="journal article" date="2014" name="Proc. Natl. Acad. Sci. U.S.A.">
        <title>Extensive sampling of basidiomycete genomes demonstrates inadequacy of the white-rot/brown-rot paradigm for wood decay fungi.</title>
        <authorList>
            <person name="Riley R."/>
            <person name="Salamov A.A."/>
            <person name="Brown D.W."/>
            <person name="Nagy L.G."/>
            <person name="Floudas D."/>
            <person name="Held B.W."/>
            <person name="Levasseur A."/>
            <person name="Lombard V."/>
            <person name="Morin E."/>
            <person name="Otillar R."/>
            <person name="Lindquist E.A."/>
            <person name="Sun H."/>
            <person name="LaButti K.M."/>
            <person name="Schmutz J."/>
            <person name="Jabbour D."/>
            <person name="Luo H."/>
            <person name="Baker S.E."/>
            <person name="Pisabarro A.G."/>
            <person name="Walton J.D."/>
            <person name="Blanchette R.A."/>
            <person name="Henrissat B."/>
            <person name="Martin F."/>
            <person name="Cullen D."/>
            <person name="Hibbett D.S."/>
            <person name="Grigoriev I.V."/>
        </authorList>
    </citation>
    <scope>NUCLEOTIDE SEQUENCE [LARGE SCALE GENOMIC DNA]</scope>
    <source>
        <strain evidence="5">PC15</strain>
    </source>
</reference>
<sequence>MRTTFIHIQKATVVVQILTLLLPLVVANTEIVNFGLDTGADDAPVVLLPEFVSWWPTLRFESNQGLWNMTPAPVGTPMHSVRGPPFSEQTGSGGGVSSETTSDTPFSGGEYHQELWLALDLSAEAWKGYTKFTLRLSWPASSPADFDIRIYDGRSLRIALGDRVEPTHEQNVKVSSARVRYARVRAVSTGVFTPKSPSSTSSKQRTSVPFALILEPLYFGLLPISLTSTLLLMVPVVVSAIILVPKIIAHFDSIVSGVRREHSAKRQ</sequence>
<keyword evidence="2" id="KW-0812">Transmembrane</keyword>
<feature type="signal peptide" evidence="3">
    <location>
        <begin position="1"/>
        <end position="27"/>
    </location>
</feature>
<keyword evidence="3" id="KW-0732">Signal</keyword>
<feature type="transmembrane region" description="Helical" evidence="2">
    <location>
        <begin position="217"/>
        <end position="244"/>
    </location>
</feature>
<dbReference type="AlphaFoldDB" id="A0A067NTS2"/>
<dbReference type="OrthoDB" id="3360032at2759"/>
<keyword evidence="2" id="KW-1133">Transmembrane helix</keyword>
<evidence type="ECO:0000256" key="3">
    <source>
        <dbReference type="SAM" id="SignalP"/>
    </source>
</evidence>
<dbReference type="STRING" id="1137138.A0A067NTS2"/>
<dbReference type="InParanoid" id="A0A067NTS2"/>
<accession>A0A067NTS2</accession>
<name>A0A067NTS2_PLEO1</name>